<evidence type="ECO:0000313" key="5">
    <source>
        <dbReference type="EMBL" id="MCY9607931.1"/>
    </source>
</evidence>
<dbReference type="InterPro" id="IPR008928">
    <property type="entry name" value="6-hairpin_glycosidase_sf"/>
</dbReference>
<evidence type="ECO:0000256" key="1">
    <source>
        <dbReference type="ARBA" id="ARBA00009209"/>
    </source>
</evidence>
<keyword evidence="6" id="KW-1185">Reference proteome</keyword>
<evidence type="ECO:0000256" key="4">
    <source>
        <dbReference type="SAM" id="SignalP"/>
    </source>
</evidence>
<sequence length="464" mass="52193">MQMRKWRPGSALKRAMALIVACMMLPVQLWGTADAGAKTEVLNAGGPQRPFPQHVTYASGTIKPNHVSQAAMDKEVALLYDEWKKKYLKQNKYAADQYYVWYNDGGWNGEAITVSEAHGYGMMITALMAGHDPDAKKLFDGMYRYFRAHPSEINKDLMAWQQSDTNGAIIDSNGANSAIDGDMDIAYALLLADKQWGSHGAINYLAEGKKVINAIMKSEVHPTEYHLQLGDWVQAYDSDPDYKRAARPSDFMLQHMKDFQAATGDARWGKVVDNTYGIIQQVHKNFSPKTGLLPDFLYKDETDGQFKPVSYRKWNTDDGNFLESELDGEYNYNSCRTPWRIATDYLVTGDKRAKAQLSAMNAFIRSNHDTPGSIWSGYKLDGSERLSEWEGGLDFTAPFMVSAMIDPSNQQWLNDLWDYHTDAANPTAQEWKYYYGNTIRLLSMIVVSGNWWSPSTTAAGSAAS</sequence>
<proteinExistence type="inferred from homology"/>
<feature type="chain" id="PRO_5046625903" evidence="4">
    <location>
        <begin position="30"/>
        <end position="464"/>
    </location>
</feature>
<comment type="caution">
    <text evidence="5">The sequence shown here is derived from an EMBL/GenBank/DDBJ whole genome shotgun (WGS) entry which is preliminary data.</text>
</comment>
<accession>A0ABT4FV03</accession>
<comment type="similarity">
    <text evidence="1">Belongs to the glycosyl hydrolase 8 (cellulase D) family.</text>
</comment>
<dbReference type="SUPFAM" id="SSF48208">
    <property type="entry name" value="Six-hairpin glycosidases"/>
    <property type="match status" value="1"/>
</dbReference>
<dbReference type="EMBL" id="JAMDMM010000023">
    <property type="protein sequence ID" value="MCY9607931.1"/>
    <property type="molecule type" value="Genomic_DNA"/>
</dbReference>
<dbReference type="InterPro" id="IPR012341">
    <property type="entry name" value="6hp_glycosidase-like_sf"/>
</dbReference>
<dbReference type="RefSeq" id="WP_244194096.1">
    <property type="nucleotide sequence ID" value="NZ_CABMNB010000019.1"/>
</dbReference>
<dbReference type="Gene3D" id="1.50.10.10">
    <property type="match status" value="1"/>
</dbReference>
<dbReference type="InterPro" id="IPR002037">
    <property type="entry name" value="Glyco_hydro_8"/>
</dbReference>
<keyword evidence="4" id="KW-0732">Signal</keyword>
<reference evidence="5 6" key="1">
    <citation type="submission" date="2022-05" db="EMBL/GenBank/DDBJ databases">
        <title>Genome Sequencing of Bee-Associated Microbes.</title>
        <authorList>
            <person name="Dunlap C."/>
        </authorList>
    </citation>
    <scope>NUCLEOTIDE SEQUENCE [LARGE SCALE GENOMIC DNA]</scope>
    <source>
        <strain evidence="5 6">NRRL B-14613</strain>
    </source>
</reference>
<dbReference type="GO" id="GO:0016787">
    <property type="term" value="F:hydrolase activity"/>
    <property type="evidence" value="ECO:0007669"/>
    <property type="project" value="UniProtKB-KW"/>
</dbReference>
<evidence type="ECO:0000313" key="6">
    <source>
        <dbReference type="Proteomes" id="UP001209276"/>
    </source>
</evidence>
<dbReference type="Proteomes" id="UP001209276">
    <property type="component" value="Unassembled WGS sequence"/>
</dbReference>
<keyword evidence="3" id="KW-0326">Glycosidase</keyword>
<dbReference type="Pfam" id="PF01270">
    <property type="entry name" value="Glyco_hydro_8"/>
    <property type="match status" value="1"/>
</dbReference>
<gene>
    <name evidence="5" type="ORF">M5W83_12330</name>
</gene>
<organism evidence="5 6">
    <name type="scientific">Paenibacillus thiaminolyticus</name>
    <name type="common">Bacillus thiaminolyticus</name>
    <dbReference type="NCBI Taxonomy" id="49283"/>
    <lineage>
        <taxon>Bacteria</taxon>
        <taxon>Bacillati</taxon>
        <taxon>Bacillota</taxon>
        <taxon>Bacilli</taxon>
        <taxon>Bacillales</taxon>
        <taxon>Paenibacillaceae</taxon>
        <taxon>Paenibacillus</taxon>
    </lineage>
</organism>
<feature type="signal peptide" evidence="4">
    <location>
        <begin position="1"/>
        <end position="29"/>
    </location>
</feature>
<protein>
    <submittedName>
        <fullName evidence="5">Glycosyl hydrolase family 8</fullName>
    </submittedName>
</protein>
<dbReference type="PRINTS" id="PR00735">
    <property type="entry name" value="GLHYDRLASE8"/>
</dbReference>
<evidence type="ECO:0000256" key="2">
    <source>
        <dbReference type="ARBA" id="ARBA00022801"/>
    </source>
</evidence>
<keyword evidence="2 5" id="KW-0378">Hydrolase</keyword>
<name>A0ABT4FV03_PANTH</name>
<dbReference type="GeneID" id="76999857"/>
<evidence type="ECO:0000256" key="3">
    <source>
        <dbReference type="ARBA" id="ARBA00023295"/>
    </source>
</evidence>